<feature type="binding site" evidence="3">
    <location>
        <position position="236"/>
    </location>
    <ligand>
        <name>Mn(2+)</name>
        <dbReference type="ChEBI" id="CHEBI:29035"/>
        <label>1</label>
    </ligand>
</feature>
<dbReference type="OrthoDB" id="7186at2157"/>
<organism evidence="5 6">
    <name type="scientific">Promethearchaeum syntrophicum</name>
    <dbReference type="NCBI Taxonomy" id="2594042"/>
    <lineage>
        <taxon>Archaea</taxon>
        <taxon>Promethearchaeati</taxon>
        <taxon>Promethearchaeota</taxon>
        <taxon>Promethearchaeia</taxon>
        <taxon>Promethearchaeales</taxon>
        <taxon>Promethearchaeaceae</taxon>
        <taxon>Promethearchaeum</taxon>
    </lineage>
</organism>
<dbReference type="GeneID" id="41330715"/>
<dbReference type="Proteomes" id="UP000321408">
    <property type="component" value="Chromosome"/>
</dbReference>
<dbReference type="Gene3D" id="3.40.800.10">
    <property type="entry name" value="Ureohydrolase domain"/>
    <property type="match status" value="1"/>
</dbReference>
<dbReference type="GO" id="GO:0046872">
    <property type="term" value="F:metal ion binding"/>
    <property type="evidence" value="ECO:0007669"/>
    <property type="project" value="UniProtKB-KW"/>
</dbReference>
<dbReference type="GO" id="GO:0008783">
    <property type="term" value="F:agmatinase activity"/>
    <property type="evidence" value="ECO:0007669"/>
    <property type="project" value="TreeGrafter"/>
</dbReference>
<dbReference type="RefSeq" id="WP_147663831.1">
    <property type="nucleotide sequence ID" value="NZ_CP042905.2"/>
</dbReference>
<dbReference type="InterPro" id="IPR006035">
    <property type="entry name" value="Ureohydrolase"/>
</dbReference>
<feature type="binding site" evidence="3">
    <location>
        <position position="141"/>
    </location>
    <ligand>
        <name>Mn(2+)</name>
        <dbReference type="ChEBI" id="CHEBI:29035"/>
        <label>1</label>
    </ligand>
</feature>
<gene>
    <name evidence="5" type="ORF">DSAG12_02735</name>
</gene>
<dbReference type="PROSITE" id="PS51409">
    <property type="entry name" value="ARGINASE_2"/>
    <property type="match status" value="1"/>
</dbReference>
<dbReference type="PANTHER" id="PTHR11358">
    <property type="entry name" value="ARGINASE/AGMATINASE"/>
    <property type="match status" value="1"/>
</dbReference>
<reference evidence="5 6" key="1">
    <citation type="journal article" date="2020" name="Nature">
        <title>Isolation of an archaeon at the prokaryote-eukaryote interface.</title>
        <authorList>
            <person name="Imachi H."/>
            <person name="Nobu M.K."/>
            <person name="Nakahara N."/>
            <person name="Morono Y."/>
            <person name="Ogawara M."/>
            <person name="Takaki Y."/>
            <person name="Takano Y."/>
            <person name="Uematsu K."/>
            <person name="Ikuta T."/>
            <person name="Ito M."/>
            <person name="Matsui Y."/>
            <person name="Miyazaki M."/>
            <person name="Murata K."/>
            <person name="Saito Y."/>
            <person name="Sakai S."/>
            <person name="Song C."/>
            <person name="Tasumi E."/>
            <person name="Yamanaka Y."/>
            <person name="Yamaguchi T."/>
            <person name="Kamagata Y."/>
            <person name="Tamaki H."/>
            <person name="Takai K."/>
        </authorList>
    </citation>
    <scope>NUCLEOTIDE SEQUENCE [LARGE SCALE GENOMIC DNA]</scope>
    <source>
        <strain evidence="5 6">MK-D1</strain>
    </source>
</reference>
<keyword evidence="3" id="KW-0464">Manganese</keyword>
<dbReference type="KEGG" id="psyt:DSAG12_02735"/>
<dbReference type="AlphaFoldDB" id="A0A5B9DD32"/>
<evidence type="ECO:0000313" key="5">
    <source>
        <dbReference type="EMBL" id="QEE16905.1"/>
    </source>
</evidence>
<sequence length="313" mass="35446">MLPSTFYDFPIGDLDKSFRFAIIGIPWDGNSTHVIGNTRNAPSELRTLTTFLGRATENGNNIMDFNAVDFGDVSVYPSLPDLTRDNISIMIKELIPWNKPYPIPIMIGGDHYCSYPVIKALNEKRSELKQEKFGVLIFDAHLDYYDKWLDVEEHFHCTVSKRISEIPNISAENMAIVGVRDLDTIEIEEAKKDNLFFIPSYKFSPKGASSGIEEQVVTIINHFRKQKISHLYISIDIDSIDGALAPGTPYAIPGGFKYRELWYMLQKIIEQFEIVGLDVVEVAPDLDTSSKITQITAIKLITELMGFITQKIK</sequence>
<dbReference type="EMBL" id="CP042905">
    <property type="protein sequence ID" value="QEE16905.1"/>
    <property type="molecule type" value="Genomic_DNA"/>
</dbReference>
<feature type="binding site" evidence="3">
    <location>
        <position position="111"/>
    </location>
    <ligand>
        <name>Mn(2+)</name>
        <dbReference type="ChEBI" id="CHEBI:29035"/>
        <label>1</label>
    </ligand>
</feature>
<comment type="cofactor">
    <cofactor evidence="3">
        <name>Mn(2+)</name>
        <dbReference type="ChEBI" id="CHEBI:29035"/>
    </cofactor>
    <text evidence="3">Binds 2 manganese ions per subunit.</text>
</comment>
<feature type="binding site" evidence="3">
    <location>
        <position position="238"/>
    </location>
    <ligand>
        <name>Mn(2+)</name>
        <dbReference type="ChEBI" id="CHEBI:29035"/>
        <label>1</label>
    </ligand>
</feature>
<keyword evidence="1 3" id="KW-0479">Metal-binding</keyword>
<evidence type="ECO:0000313" key="6">
    <source>
        <dbReference type="Proteomes" id="UP000321408"/>
    </source>
</evidence>
<comment type="similarity">
    <text evidence="4">Belongs to the arginase family.</text>
</comment>
<evidence type="ECO:0000256" key="2">
    <source>
        <dbReference type="ARBA" id="ARBA00022801"/>
    </source>
</evidence>
<evidence type="ECO:0000256" key="4">
    <source>
        <dbReference type="PROSITE-ProRule" id="PRU00742"/>
    </source>
</evidence>
<dbReference type="PIRSF" id="PIRSF036979">
    <property type="entry name" value="Arginase"/>
    <property type="match status" value="1"/>
</dbReference>
<dbReference type="InterPro" id="IPR023696">
    <property type="entry name" value="Ureohydrolase_dom_sf"/>
</dbReference>
<evidence type="ECO:0000256" key="3">
    <source>
        <dbReference type="PIRSR" id="PIRSR036979-1"/>
    </source>
</evidence>
<protein>
    <submittedName>
        <fullName evidence="5">Arginase family protein</fullName>
    </submittedName>
</protein>
<dbReference type="SUPFAM" id="SSF52768">
    <property type="entry name" value="Arginase/deacetylase"/>
    <property type="match status" value="1"/>
</dbReference>
<evidence type="ECO:0000256" key="1">
    <source>
        <dbReference type="ARBA" id="ARBA00022723"/>
    </source>
</evidence>
<keyword evidence="6" id="KW-1185">Reference proteome</keyword>
<reference evidence="5 6" key="2">
    <citation type="journal article" date="2024" name="Int. J. Syst. Evol. Microbiol.">
        <title>Promethearchaeum syntrophicum gen. nov., sp. nov., an anaerobic, obligately syntrophic archaeon, the first isolate of the lineage 'Asgard' archaea, and proposal of the new archaeal phylum Promethearchaeota phyl. nov. and kingdom Promethearchaeati regn. nov.</title>
        <authorList>
            <person name="Imachi H."/>
            <person name="Nobu M.K."/>
            <person name="Kato S."/>
            <person name="Takaki Y."/>
            <person name="Miyazaki M."/>
            <person name="Miyata M."/>
            <person name="Ogawara M."/>
            <person name="Saito Y."/>
            <person name="Sakai S."/>
            <person name="Tahara Y.O."/>
            <person name="Takano Y."/>
            <person name="Tasumi E."/>
            <person name="Uematsu K."/>
            <person name="Yoshimura T."/>
            <person name="Itoh T."/>
            <person name="Ohkuma M."/>
            <person name="Takai K."/>
        </authorList>
    </citation>
    <scope>NUCLEOTIDE SEQUENCE [LARGE SCALE GENOMIC DNA]</scope>
    <source>
        <strain evidence="5 6">MK-D1</strain>
    </source>
</reference>
<keyword evidence="2" id="KW-0378">Hydrolase</keyword>
<proteinExistence type="inferred from homology"/>
<feature type="binding site" evidence="3">
    <location>
        <position position="139"/>
    </location>
    <ligand>
        <name>Mn(2+)</name>
        <dbReference type="ChEBI" id="CHEBI:29035"/>
        <label>1</label>
    </ligand>
</feature>
<dbReference type="PANTHER" id="PTHR11358:SF26">
    <property type="entry name" value="GUANIDINO ACID HYDROLASE, MITOCHONDRIAL"/>
    <property type="match status" value="1"/>
</dbReference>
<dbReference type="Pfam" id="PF00491">
    <property type="entry name" value="Arginase"/>
    <property type="match status" value="1"/>
</dbReference>
<accession>A0A5B9DD32</accession>
<feature type="binding site" evidence="3">
    <location>
        <position position="143"/>
    </location>
    <ligand>
        <name>Mn(2+)</name>
        <dbReference type="ChEBI" id="CHEBI:29035"/>
        <label>1</label>
    </ligand>
</feature>
<dbReference type="PRINTS" id="PR00116">
    <property type="entry name" value="ARGINASE"/>
</dbReference>
<name>A0A5B9DD32_9ARCH</name>
<dbReference type="GO" id="GO:0033389">
    <property type="term" value="P:putrescine biosynthetic process from arginine, via agmatine"/>
    <property type="evidence" value="ECO:0007669"/>
    <property type="project" value="TreeGrafter"/>
</dbReference>